<dbReference type="EMBL" id="BPLQ01015634">
    <property type="protein sequence ID" value="GIY89475.1"/>
    <property type="molecule type" value="Genomic_DNA"/>
</dbReference>
<sequence length="127" mass="13946">MIVYLLGADEMEPVRVHIFSADFSSSLLSTVAEGEDISDEHLVAERVAPSQAKGGKGRCPEEHKFSRGKMKSPLQKRGKDRVCIVGGRTGLATGGDIKESIVKLDLFDKRCIENSTSRNRERTSLVI</sequence>
<dbReference type="AlphaFoldDB" id="A0AAV4X667"/>
<evidence type="ECO:0000256" key="1">
    <source>
        <dbReference type="SAM" id="MobiDB-lite"/>
    </source>
</evidence>
<feature type="region of interest" description="Disordered" evidence="1">
    <location>
        <begin position="48"/>
        <end position="76"/>
    </location>
</feature>
<feature type="compositionally biased region" description="Basic residues" evidence="1">
    <location>
        <begin position="66"/>
        <end position="76"/>
    </location>
</feature>
<organism evidence="2 3">
    <name type="scientific">Caerostris darwini</name>
    <dbReference type="NCBI Taxonomy" id="1538125"/>
    <lineage>
        <taxon>Eukaryota</taxon>
        <taxon>Metazoa</taxon>
        <taxon>Ecdysozoa</taxon>
        <taxon>Arthropoda</taxon>
        <taxon>Chelicerata</taxon>
        <taxon>Arachnida</taxon>
        <taxon>Araneae</taxon>
        <taxon>Araneomorphae</taxon>
        <taxon>Entelegynae</taxon>
        <taxon>Araneoidea</taxon>
        <taxon>Araneidae</taxon>
        <taxon>Caerostris</taxon>
    </lineage>
</organism>
<reference evidence="2 3" key="1">
    <citation type="submission" date="2021-06" db="EMBL/GenBank/DDBJ databases">
        <title>Caerostris darwini draft genome.</title>
        <authorList>
            <person name="Kono N."/>
            <person name="Arakawa K."/>
        </authorList>
    </citation>
    <scope>NUCLEOTIDE SEQUENCE [LARGE SCALE GENOMIC DNA]</scope>
</reference>
<protein>
    <submittedName>
        <fullName evidence="2">Uncharacterized protein</fullName>
    </submittedName>
</protein>
<evidence type="ECO:0000313" key="2">
    <source>
        <dbReference type="EMBL" id="GIY89475.1"/>
    </source>
</evidence>
<keyword evidence="3" id="KW-1185">Reference proteome</keyword>
<gene>
    <name evidence="2" type="ORF">CDAR_478731</name>
</gene>
<dbReference type="Proteomes" id="UP001054837">
    <property type="component" value="Unassembled WGS sequence"/>
</dbReference>
<proteinExistence type="predicted"/>
<comment type="caution">
    <text evidence="2">The sequence shown here is derived from an EMBL/GenBank/DDBJ whole genome shotgun (WGS) entry which is preliminary data.</text>
</comment>
<name>A0AAV4X667_9ARAC</name>
<accession>A0AAV4X667</accession>
<evidence type="ECO:0000313" key="3">
    <source>
        <dbReference type="Proteomes" id="UP001054837"/>
    </source>
</evidence>